<dbReference type="InterPro" id="IPR000898">
    <property type="entry name" value="Indolamine_dOase"/>
</dbReference>
<evidence type="ECO:0000256" key="2">
    <source>
        <dbReference type="ARBA" id="ARBA00022723"/>
    </source>
</evidence>
<dbReference type="OrthoDB" id="540174at2759"/>
<dbReference type="STRING" id="1314674.A0A0D7B4J3"/>
<keyword evidence="5" id="KW-0223">Dioxygenase</keyword>
<keyword evidence="2 4" id="KW-0479">Metal-binding</keyword>
<protein>
    <submittedName>
        <fullName evidence="5">Indoleamine 2,3-dioxygenase</fullName>
    </submittedName>
</protein>
<dbReference type="GO" id="GO:0046872">
    <property type="term" value="F:metal ion binding"/>
    <property type="evidence" value="ECO:0007669"/>
    <property type="project" value="UniProtKB-KW"/>
</dbReference>
<dbReference type="Gene3D" id="1.20.58.480">
    <property type="match status" value="1"/>
</dbReference>
<organism evidence="5 6">
    <name type="scientific">Cylindrobasidium torrendii FP15055 ss-10</name>
    <dbReference type="NCBI Taxonomy" id="1314674"/>
    <lineage>
        <taxon>Eukaryota</taxon>
        <taxon>Fungi</taxon>
        <taxon>Dikarya</taxon>
        <taxon>Basidiomycota</taxon>
        <taxon>Agaricomycotina</taxon>
        <taxon>Agaricomycetes</taxon>
        <taxon>Agaricomycetidae</taxon>
        <taxon>Agaricales</taxon>
        <taxon>Marasmiineae</taxon>
        <taxon>Physalacriaceae</taxon>
        <taxon>Cylindrobasidium</taxon>
    </lineage>
</organism>
<dbReference type="GO" id="GO:0034354">
    <property type="term" value="P:'de novo' NAD+ biosynthetic process from L-tryptophan"/>
    <property type="evidence" value="ECO:0007669"/>
    <property type="project" value="TreeGrafter"/>
</dbReference>
<evidence type="ECO:0000256" key="4">
    <source>
        <dbReference type="PIRSR" id="PIRSR600898-1"/>
    </source>
</evidence>
<keyword evidence="3 4" id="KW-0408">Iron</keyword>
<dbReference type="GO" id="GO:0019441">
    <property type="term" value="P:L-tryptophan catabolic process to kynurenine"/>
    <property type="evidence" value="ECO:0007669"/>
    <property type="project" value="InterPro"/>
</dbReference>
<dbReference type="PANTHER" id="PTHR28657">
    <property type="entry name" value="INDOLEAMINE 2,3-DIOXYGENASE"/>
    <property type="match status" value="1"/>
</dbReference>
<dbReference type="AlphaFoldDB" id="A0A0D7B4J3"/>
<dbReference type="Proteomes" id="UP000054007">
    <property type="component" value="Unassembled WGS sequence"/>
</dbReference>
<comment type="similarity">
    <text evidence="1">Belongs to the indoleamine 2,3-dioxygenase family.</text>
</comment>
<feature type="binding site" description="proximal binding residue" evidence="4">
    <location>
        <position position="370"/>
    </location>
    <ligand>
        <name>heme b</name>
        <dbReference type="ChEBI" id="CHEBI:60344"/>
    </ligand>
    <ligandPart>
        <name>Fe</name>
        <dbReference type="ChEBI" id="CHEBI:18248"/>
    </ligandPart>
</feature>
<name>A0A0D7B4J3_9AGAR</name>
<gene>
    <name evidence="5" type="ORF">CYLTODRAFT_432202</name>
</gene>
<evidence type="ECO:0000313" key="5">
    <source>
        <dbReference type="EMBL" id="KIY65488.1"/>
    </source>
</evidence>
<dbReference type="GO" id="GO:0033754">
    <property type="term" value="F:indoleamine 2,3-dioxygenase activity"/>
    <property type="evidence" value="ECO:0007669"/>
    <property type="project" value="TreeGrafter"/>
</dbReference>
<dbReference type="PANTHER" id="PTHR28657:SF5">
    <property type="entry name" value="INDOLEAMINE 2,3-DIOXYGENASE"/>
    <property type="match status" value="1"/>
</dbReference>
<proteinExistence type="inferred from homology"/>
<dbReference type="EMBL" id="KN880588">
    <property type="protein sequence ID" value="KIY65488.1"/>
    <property type="molecule type" value="Genomic_DNA"/>
</dbReference>
<keyword evidence="5" id="KW-0560">Oxidoreductase</keyword>
<sequence length="435" mass="48298">MAQSTTVSLSDFDIHSDTGLLPTRPLPPLPTTYASWTKALSDASRVLSLGEDDSKEAIAKRGASERWRSDIRSWPILDTTELTKDVSLLKQAHRHLAFLVHYYIHSIPPCEGTASVCVPAPLAVPLAEVSRLLGMAPVLTYADTVLWNWEFIDPSAPLSAENMHITEVFSGTDDERQFHAVSAATELRGVEAIRIIDDFNHLASPTSPSSITKLNADLARLTSIIEDMSDIIQSVQPVCDPHVFYWQIRPWFCGSDGRGPETPEWVYEGVPRAQQLDLSGPSGGQSTTIHALDAFLAVDHRPRAAKDASSAPTEGFMHRMRRYMPGRHRAFLEYLDDPAVSVRELALQVPQLRDSYDAAVMALKRMRDLHMRVVCRYIVNMSRTHRHIPSGCPVSAMIARMETERGLRGTGGNELSILLKATRDSTKRALLKNSL</sequence>
<dbReference type="Pfam" id="PF01231">
    <property type="entry name" value="IDO"/>
    <property type="match status" value="1"/>
</dbReference>
<keyword evidence="4" id="KW-0349">Heme</keyword>
<reference evidence="5 6" key="1">
    <citation type="journal article" date="2015" name="Fungal Genet. Biol.">
        <title>Evolution of novel wood decay mechanisms in Agaricales revealed by the genome sequences of Fistulina hepatica and Cylindrobasidium torrendii.</title>
        <authorList>
            <person name="Floudas D."/>
            <person name="Held B.W."/>
            <person name="Riley R."/>
            <person name="Nagy L.G."/>
            <person name="Koehler G."/>
            <person name="Ransdell A.S."/>
            <person name="Younus H."/>
            <person name="Chow J."/>
            <person name="Chiniquy J."/>
            <person name="Lipzen A."/>
            <person name="Tritt A."/>
            <person name="Sun H."/>
            <person name="Haridas S."/>
            <person name="LaButti K."/>
            <person name="Ohm R.A."/>
            <person name="Kues U."/>
            <person name="Blanchette R.A."/>
            <person name="Grigoriev I.V."/>
            <person name="Minto R.E."/>
            <person name="Hibbett D.S."/>
        </authorList>
    </citation>
    <scope>NUCLEOTIDE SEQUENCE [LARGE SCALE GENOMIC DNA]</scope>
    <source>
        <strain evidence="5 6">FP15055 ss-10</strain>
    </source>
</reference>
<dbReference type="GO" id="GO:0020037">
    <property type="term" value="F:heme binding"/>
    <property type="evidence" value="ECO:0007669"/>
    <property type="project" value="InterPro"/>
</dbReference>
<evidence type="ECO:0000256" key="1">
    <source>
        <dbReference type="ARBA" id="ARBA00007119"/>
    </source>
</evidence>
<keyword evidence="6" id="KW-1185">Reference proteome</keyword>
<evidence type="ECO:0000313" key="6">
    <source>
        <dbReference type="Proteomes" id="UP000054007"/>
    </source>
</evidence>
<dbReference type="GO" id="GO:0005737">
    <property type="term" value="C:cytoplasm"/>
    <property type="evidence" value="ECO:0007669"/>
    <property type="project" value="TreeGrafter"/>
</dbReference>
<evidence type="ECO:0000256" key="3">
    <source>
        <dbReference type="ARBA" id="ARBA00023004"/>
    </source>
</evidence>
<accession>A0A0D7B4J3</accession>
<dbReference type="SUPFAM" id="SSF140959">
    <property type="entry name" value="Indolic compounds 2,3-dioxygenase-like"/>
    <property type="match status" value="1"/>
</dbReference>
<dbReference type="InterPro" id="IPR037217">
    <property type="entry name" value="Trp/Indoleamine_2_3_dOase-like"/>
</dbReference>